<feature type="region of interest" description="Disordered" evidence="1">
    <location>
        <begin position="286"/>
        <end position="320"/>
    </location>
</feature>
<evidence type="ECO:0000256" key="1">
    <source>
        <dbReference type="SAM" id="MobiDB-lite"/>
    </source>
</evidence>
<proteinExistence type="predicted"/>
<feature type="compositionally biased region" description="Basic and acidic residues" evidence="1">
    <location>
        <begin position="208"/>
        <end position="236"/>
    </location>
</feature>
<feature type="region of interest" description="Disordered" evidence="1">
    <location>
        <begin position="547"/>
        <end position="600"/>
    </location>
</feature>
<feature type="region of interest" description="Disordered" evidence="1">
    <location>
        <begin position="127"/>
        <end position="160"/>
    </location>
</feature>
<evidence type="ECO:0000313" key="2">
    <source>
        <dbReference type="EMBL" id="KAJ8897587.1"/>
    </source>
</evidence>
<feature type="region of interest" description="Disordered" evidence="1">
    <location>
        <begin position="206"/>
        <end position="241"/>
    </location>
</feature>
<comment type="caution">
    <text evidence="2">The sequence shown here is derived from an EMBL/GenBank/DDBJ whole genome shotgun (WGS) entry which is preliminary data.</text>
</comment>
<organism evidence="2 3">
    <name type="scientific">Dryococelus australis</name>
    <dbReference type="NCBI Taxonomy" id="614101"/>
    <lineage>
        <taxon>Eukaryota</taxon>
        <taxon>Metazoa</taxon>
        <taxon>Ecdysozoa</taxon>
        <taxon>Arthropoda</taxon>
        <taxon>Hexapoda</taxon>
        <taxon>Insecta</taxon>
        <taxon>Pterygota</taxon>
        <taxon>Neoptera</taxon>
        <taxon>Polyneoptera</taxon>
        <taxon>Phasmatodea</taxon>
        <taxon>Verophasmatodea</taxon>
        <taxon>Anareolatae</taxon>
        <taxon>Phasmatidae</taxon>
        <taxon>Eurycanthinae</taxon>
        <taxon>Dryococelus</taxon>
    </lineage>
</organism>
<sequence length="667" mass="72654">MEQRQNARAGETGDPRETRRPVTWSGTIPKCENPGATPPRIEAGSPRWKASSLTTTPPRPSEIRGDSSESVVSSERSNRGVATHAVMPMADTSSIACDVANRGASCTGKRDWGRIGKESAMAFVRDPSQHSPGVISENHGKPKSGWPDRELNPAGTPRTPGITLREWLAVRADDSEARTAYVFTLGHLAGDKAVRCMGSRIYKPSGTFDKREPTASEHPLRRAEDCRARPKRDEASRSLPAAQAACRRNNVLYTAGLETNPPSRRVHGLRDVSQLHRQTSDAVWRGAGMKGQGKREIPEKARRPTSGMIPTCENPVTRPGIEPGSPWWEASCYREQPALMSSTAKIPSTRRPHDLSCPARESLEHGADVSEGAALARGVNTAGEPARHRARITPRPSLTLLELLPSLRNTHHLSLLRGLCVTLARRQAILLRLRRRSTLASVSRSASIPGLLACMPGGRAHDFTLEPKLHDTCSRTWFLYNLLQGIVHEPTSYRNQERVYGTLSEFSVSSPSSFSCVSTLHLVCLSEWSGAIWAGLNVELLRTDTGETSGAGMQGQGKRETPLRETPPTRGIVRHDSNTKYSGVTPPRLGSAGGTARSHSCGLSAEPARTYLGSVDWRVHPPHEPACLARVYPRWGQEPMSGNASLYQVTVIPTSRISRQPGGNLAV</sequence>
<keyword evidence="3" id="KW-1185">Reference proteome</keyword>
<reference evidence="2 3" key="1">
    <citation type="submission" date="2023-02" db="EMBL/GenBank/DDBJ databases">
        <title>LHISI_Scaffold_Assembly.</title>
        <authorList>
            <person name="Stuart O.P."/>
            <person name="Cleave R."/>
            <person name="Magrath M.J.L."/>
            <person name="Mikheyev A.S."/>
        </authorList>
    </citation>
    <scope>NUCLEOTIDE SEQUENCE [LARGE SCALE GENOMIC DNA]</scope>
    <source>
        <strain evidence="2">Daus_M_001</strain>
        <tissue evidence="2">Leg muscle</tissue>
    </source>
</reference>
<feature type="region of interest" description="Disordered" evidence="1">
    <location>
        <begin position="1"/>
        <end position="80"/>
    </location>
</feature>
<accession>A0ABQ9ILN6</accession>
<name>A0ABQ9ILN6_9NEOP</name>
<feature type="compositionally biased region" description="Basic and acidic residues" evidence="1">
    <location>
        <begin position="1"/>
        <end position="20"/>
    </location>
</feature>
<evidence type="ECO:0000313" key="3">
    <source>
        <dbReference type="Proteomes" id="UP001159363"/>
    </source>
</evidence>
<feature type="compositionally biased region" description="Basic and acidic residues" evidence="1">
    <location>
        <begin position="293"/>
        <end position="302"/>
    </location>
</feature>
<protein>
    <submittedName>
        <fullName evidence="2">Uncharacterized protein</fullName>
    </submittedName>
</protein>
<dbReference type="Proteomes" id="UP001159363">
    <property type="component" value="Chromosome 1"/>
</dbReference>
<gene>
    <name evidence="2" type="ORF">PR048_002936</name>
</gene>
<dbReference type="EMBL" id="JARBHB010000001">
    <property type="protein sequence ID" value="KAJ8897587.1"/>
    <property type="molecule type" value="Genomic_DNA"/>
</dbReference>